<dbReference type="Pfam" id="PF02050">
    <property type="entry name" value="FliJ"/>
    <property type="match status" value="1"/>
</dbReference>
<dbReference type="InterPro" id="IPR018006">
    <property type="entry name" value="Flag_FliJ_proteobac"/>
</dbReference>
<evidence type="ECO:0000256" key="9">
    <source>
        <dbReference type="ARBA" id="ARBA00023136"/>
    </source>
</evidence>
<evidence type="ECO:0000256" key="8">
    <source>
        <dbReference type="ARBA" id="ARBA00022927"/>
    </source>
</evidence>
<evidence type="ECO:0000256" key="3">
    <source>
        <dbReference type="ARBA" id="ARBA00020392"/>
    </source>
</evidence>
<gene>
    <name evidence="12" type="ORF">ABW99_17455</name>
</gene>
<evidence type="ECO:0000256" key="2">
    <source>
        <dbReference type="ARBA" id="ARBA00010004"/>
    </source>
</evidence>
<dbReference type="PANTHER" id="PTHR38786">
    <property type="entry name" value="FLAGELLAR FLIJ PROTEIN"/>
    <property type="match status" value="1"/>
</dbReference>
<keyword evidence="13" id="KW-1185">Reference proteome</keyword>
<keyword evidence="8" id="KW-0653">Protein transport</keyword>
<evidence type="ECO:0000256" key="6">
    <source>
        <dbReference type="ARBA" id="ARBA00022500"/>
    </source>
</evidence>
<dbReference type="PRINTS" id="PR01004">
    <property type="entry name" value="FLGFLIJ"/>
</dbReference>
<accession>A0A0G3ERY0</accession>
<organism evidence="12 13">
    <name type="scientific">Pandoraea thiooxydans</name>
    <dbReference type="NCBI Taxonomy" id="445709"/>
    <lineage>
        <taxon>Bacteria</taxon>
        <taxon>Pseudomonadati</taxon>
        <taxon>Pseudomonadota</taxon>
        <taxon>Betaproteobacteria</taxon>
        <taxon>Burkholderiales</taxon>
        <taxon>Burkholderiaceae</taxon>
        <taxon>Pandoraea</taxon>
    </lineage>
</organism>
<dbReference type="OrthoDB" id="6465096at2"/>
<dbReference type="STRING" id="445709.ABW99_17455"/>
<dbReference type="GO" id="GO:0044781">
    <property type="term" value="P:bacterial-type flagellum organization"/>
    <property type="evidence" value="ECO:0007669"/>
    <property type="project" value="UniProtKB-KW"/>
</dbReference>
<dbReference type="KEGG" id="ptx:ABW99_17455"/>
<dbReference type="PANTHER" id="PTHR38786:SF1">
    <property type="entry name" value="FLAGELLAR FLIJ PROTEIN"/>
    <property type="match status" value="1"/>
</dbReference>
<evidence type="ECO:0000313" key="13">
    <source>
        <dbReference type="Proteomes" id="UP000036700"/>
    </source>
</evidence>
<feature type="compositionally biased region" description="Basic and acidic residues" evidence="11">
    <location>
        <begin position="147"/>
        <end position="156"/>
    </location>
</feature>
<reference evidence="13" key="1">
    <citation type="submission" date="2015-06" db="EMBL/GenBank/DDBJ databases">
        <authorList>
            <person name="Lim Y.L."/>
            <person name="Ee R."/>
            <person name="Yong D."/>
            <person name="How K.Y."/>
            <person name="Yin W.F."/>
            <person name="Chan K.G."/>
        </authorList>
    </citation>
    <scope>NUCLEOTIDE SEQUENCE [LARGE SCALE GENOMIC DNA]</scope>
    <source>
        <strain evidence="13">DSM 25325</strain>
    </source>
</reference>
<evidence type="ECO:0000256" key="10">
    <source>
        <dbReference type="ARBA" id="ARBA00023225"/>
    </source>
</evidence>
<evidence type="ECO:0000256" key="11">
    <source>
        <dbReference type="SAM" id="MobiDB-lite"/>
    </source>
</evidence>
<keyword evidence="12" id="KW-0969">Cilium</keyword>
<dbReference type="NCBIfam" id="TIGR02473">
    <property type="entry name" value="flagell_FliJ"/>
    <property type="match status" value="1"/>
</dbReference>
<dbReference type="GO" id="GO:0003774">
    <property type="term" value="F:cytoskeletal motor activity"/>
    <property type="evidence" value="ECO:0007669"/>
    <property type="project" value="InterPro"/>
</dbReference>
<feature type="region of interest" description="Disordered" evidence="11">
    <location>
        <begin position="123"/>
        <end position="156"/>
    </location>
</feature>
<dbReference type="GO" id="GO:0006935">
    <property type="term" value="P:chemotaxis"/>
    <property type="evidence" value="ECO:0007669"/>
    <property type="project" value="UniProtKB-KW"/>
</dbReference>
<keyword evidence="9" id="KW-0472">Membrane</keyword>
<protein>
    <recommendedName>
        <fullName evidence="3">Flagellar FliJ protein</fullName>
    </recommendedName>
</protein>
<dbReference type="RefSeq" id="WP_047215634.1">
    <property type="nucleotide sequence ID" value="NZ_CP011568.3"/>
</dbReference>
<keyword evidence="7" id="KW-1005">Bacterial flagellum biogenesis</keyword>
<dbReference type="GO" id="GO:0071973">
    <property type="term" value="P:bacterial-type flagellum-dependent cell motility"/>
    <property type="evidence" value="ECO:0007669"/>
    <property type="project" value="InterPro"/>
</dbReference>
<dbReference type="PIRSF" id="PIRSF019404">
    <property type="entry name" value="FliJ"/>
    <property type="match status" value="1"/>
</dbReference>
<dbReference type="InterPro" id="IPR012823">
    <property type="entry name" value="Flagell_FliJ"/>
</dbReference>
<keyword evidence="10" id="KW-1006">Bacterial flagellum protein export</keyword>
<dbReference type="Gene3D" id="1.10.287.1700">
    <property type="match status" value="1"/>
</dbReference>
<evidence type="ECO:0000256" key="5">
    <source>
        <dbReference type="ARBA" id="ARBA00022475"/>
    </source>
</evidence>
<evidence type="ECO:0000256" key="4">
    <source>
        <dbReference type="ARBA" id="ARBA00022448"/>
    </source>
</evidence>
<dbReference type="InterPro" id="IPR052570">
    <property type="entry name" value="FliJ"/>
</dbReference>
<comment type="similarity">
    <text evidence="2">Belongs to the FliJ family.</text>
</comment>
<keyword evidence="12" id="KW-0966">Cell projection</keyword>
<evidence type="ECO:0000313" key="12">
    <source>
        <dbReference type="EMBL" id="AKJ69725.1"/>
    </source>
</evidence>
<keyword evidence="6" id="KW-0145">Chemotaxis</keyword>
<dbReference type="PATRIC" id="fig|445709.3.peg.3685"/>
<comment type="subcellular location">
    <subcellularLocation>
        <location evidence="1">Cell membrane</location>
        <topology evidence="1">Peripheral membrane protein</topology>
        <orientation evidence="1">Cytoplasmic side</orientation>
    </subcellularLocation>
</comment>
<dbReference type="Proteomes" id="UP000036700">
    <property type="component" value="Chromosome"/>
</dbReference>
<dbReference type="EMBL" id="CP011568">
    <property type="protein sequence ID" value="AKJ69725.1"/>
    <property type="molecule type" value="Genomic_DNA"/>
</dbReference>
<dbReference type="AlphaFoldDB" id="A0A0G3ERY0"/>
<sequence length="156" mass="18007">MAEHLPLNLLTELAQQDLDDAARKLGAQQAQRTEAERQLQALVAYRHEYRNRLQTATQDGMAAAGWRNFQQFIDTLDVAIGRQRDLLVLAEQKVAAAQHDWQQHKQRLNSFETLASRAQAREDVRTARREQKDNDEYAAKLSRSRQTLHDTKERAC</sequence>
<keyword evidence="4" id="KW-0813">Transport</keyword>
<evidence type="ECO:0000256" key="7">
    <source>
        <dbReference type="ARBA" id="ARBA00022795"/>
    </source>
</evidence>
<keyword evidence="5" id="KW-1003">Cell membrane</keyword>
<dbReference type="GO" id="GO:0005886">
    <property type="term" value="C:plasma membrane"/>
    <property type="evidence" value="ECO:0007669"/>
    <property type="project" value="UniProtKB-SubCell"/>
</dbReference>
<dbReference type="InterPro" id="IPR053716">
    <property type="entry name" value="Flag_assembly_chemotaxis_eff"/>
</dbReference>
<proteinExistence type="inferred from homology"/>
<name>A0A0G3ERY0_9BURK</name>
<feature type="compositionally biased region" description="Basic and acidic residues" evidence="11">
    <location>
        <begin position="123"/>
        <end position="138"/>
    </location>
</feature>
<dbReference type="GO" id="GO:0009288">
    <property type="term" value="C:bacterial-type flagellum"/>
    <property type="evidence" value="ECO:0007669"/>
    <property type="project" value="InterPro"/>
</dbReference>
<evidence type="ECO:0000256" key="1">
    <source>
        <dbReference type="ARBA" id="ARBA00004413"/>
    </source>
</evidence>
<dbReference type="GO" id="GO:0015031">
    <property type="term" value="P:protein transport"/>
    <property type="evidence" value="ECO:0007669"/>
    <property type="project" value="UniProtKB-KW"/>
</dbReference>
<keyword evidence="12" id="KW-0282">Flagellum</keyword>